<dbReference type="Proteomes" id="UP000583929">
    <property type="component" value="Unassembled WGS sequence"/>
</dbReference>
<dbReference type="EMBL" id="JAATIQ010000435">
    <property type="protein sequence ID" value="KAF4356127.1"/>
    <property type="molecule type" value="Genomic_DNA"/>
</dbReference>
<feature type="region of interest" description="Disordered" evidence="1">
    <location>
        <begin position="61"/>
        <end position="94"/>
    </location>
</feature>
<gene>
    <name evidence="2" type="ORF">G4B88_012592</name>
</gene>
<dbReference type="PANTHER" id="PTHR35121">
    <property type="entry name" value="HOMEODOMAIN PROTEIN 8, PUTATIVE-RELATED"/>
    <property type="match status" value="1"/>
</dbReference>
<protein>
    <submittedName>
        <fullName evidence="2">Uncharacterized protein</fullName>
    </submittedName>
</protein>
<accession>A0A7J6ECG0</accession>
<organism evidence="2 3">
    <name type="scientific">Cannabis sativa</name>
    <name type="common">Hemp</name>
    <name type="synonym">Marijuana</name>
    <dbReference type="NCBI Taxonomy" id="3483"/>
    <lineage>
        <taxon>Eukaryota</taxon>
        <taxon>Viridiplantae</taxon>
        <taxon>Streptophyta</taxon>
        <taxon>Embryophyta</taxon>
        <taxon>Tracheophyta</taxon>
        <taxon>Spermatophyta</taxon>
        <taxon>Magnoliopsida</taxon>
        <taxon>eudicotyledons</taxon>
        <taxon>Gunneridae</taxon>
        <taxon>Pentapetalae</taxon>
        <taxon>rosids</taxon>
        <taxon>fabids</taxon>
        <taxon>Rosales</taxon>
        <taxon>Cannabaceae</taxon>
        <taxon>Cannabis</taxon>
    </lineage>
</organism>
<feature type="compositionally biased region" description="Low complexity" evidence="1">
    <location>
        <begin position="64"/>
        <end position="91"/>
    </location>
</feature>
<proteinExistence type="predicted"/>
<comment type="caution">
    <text evidence="2">The sequence shown here is derived from an EMBL/GenBank/DDBJ whole genome shotgun (WGS) entry which is preliminary data.</text>
</comment>
<reference evidence="2 3" key="1">
    <citation type="journal article" date="2020" name="bioRxiv">
        <title>Sequence and annotation of 42 cannabis genomes reveals extensive copy number variation in cannabinoid synthesis and pathogen resistance genes.</title>
        <authorList>
            <person name="Mckernan K.J."/>
            <person name="Helbert Y."/>
            <person name="Kane L.T."/>
            <person name="Ebling H."/>
            <person name="Zhang L."/>
            <person name="Liu B."/>
            <person name="Eaton Z."/>
            <person name="Mclaughlin S."/>
            <person name="Kingan S."/>
            <person name="Baybayan P."/>
            <person name="Concepcion G."/>
            <person name="Jordan M."/>
            <person name="Riva A."/>
            <person name="Barbazuk W."/>
            <person name="Harkins T."/>
        </authorList>
    </citation>
    <scope>NUCLEOTIDE SEQUENCE [LARGE SCALE GENOMIC DNA]</scope>
    <source>
        <strain evidence="3">cv. Jamaican Lion 4</strain>
        <tissue evidence="2">Leaf</tissue>
    </source>
</reference>
<evidence type="ECO:0000256" key="1">
    <source>
        <dbReference type="SAM" id="MobiDB-lite"/>
    </source>
</evidence>
<dbReference type="PANTHER" id="PTHR35121:SF4">
    <property type="entry name" value="SWIM-TYPE DOMAIN-CONTAINING PROTEIN"/>
    <property type="match status" value="1"/>
</dbReference>
<evidence type="ECO:0000313" key="2">
    <source>
        <dbReference type="EMBL" id="KAF4356127.1"/>
    </source>
</evidence>
<keyword evidence="3" id="KW-1185">Reference proteome</keyword>
<sequence length="116" mass="13000">MACEAIEVILVRPVFEGSLSMHDIEIERRPYHRSCGCALHNTKDSSAVACTHHRNMSFPKRNPSINSSLLTLSSTSSSSSNKFSSQNSTGSISLHDMEIDRRPYHRYCGCALHKFK</sequence>
<name>A0A7J6ECG0_CANSA</name>
<dbReference type="AlphaFoldDB" id="A0A7J6ECG0"/>
<feature type="non-terminal residue" evidence="2">
    <location>
        <position position="1"/>
    </location>
</feature>
<evidence type="ECO:0000313" key="3">
    <source>
        <dbReference type="Proteomes" id="UP000583929"/>
    </source>
</evidence>